<dbReference type="eggNOG" id="COG1502">
    <property type="taxonomic scope" value="Bacteria"/>
</dbReference>
<dbReference type="OrthoDB" id="9814092at2"/>
<feature type="domain" description="PLD phosphodiesterase" evidence="1">
    <location>
        <begin position="404"/>
        <end position="431"/>
    </location>
</feature>
<dbReference type="Proteomes" id="UP000006228">
    <property type="component" value="Unassembled WGS sequence"/>
</dbReference>
<dbReference type="InterPro" id="IPR001736">
    <property type="entry name" value="PLipase_D/transphosphatidylase"/>
</dbReference>
<feature type="domain" description="PLD phosphodiesterase" evidence="1">
    <location>
        <begin position="166"/>
        <end position="193"/>
    </location>
</feature>
<dbReference type="RefSeq" id="WP_008073941.1">
    <property type="nucleotide sequence ID" value="NZ_AEVT01000018.1"/>
</dbReference>
<protein>
    <submittedName>
        <fullName evidence="2">Putative phospholipase D</fullName>
    </submittedName>
</protein>
<dbReference type="PANTHER" id="PTHR21248">
    <property type="entry name" value="CARDIOLIPIN SYNTHASE"/>
    <property type="match status" value="1"/>
</dbReference>
<name>E8M3A9_PHOS4</name>
<dbReference type="AlphaFoldDB" id="E8M3A9"/>
<dbReference type="Pfam" id="PF13091">
    <property type="entry name" value="PLDc_2"/>
    <property type="match status" value="2"/>
</dbReference>
<dbReference type="PROSITE" id="PS51257">
    <property type="entry name" value="PROKAR_LIPOPROTEIN"/>
    <property type="match status" value="1"/>
</dbReference>
<sequence>MLKLPRLVSHVCIIGLLSGCGSLPEQITHSTLPPVSPMETPLSTLSDRYWSDKSEPASAVFLQESGWDALAQRLALVESAQQSIDIQYYIWNSDRSGTYLASRLWAAADRGVRVRVMLDDINLNQREPLLIALNSHPNVEIRVFNPIPTRRGVAKWLNVLGDFSRLNRRMHNKSFTVDGAFSIVGGRNIGDEYFDLSDEINFRDRDVLAMGRVVKEVQTGFDVYWDSRWSYPVDLLGDDEDIALTELEQALPPRYLDYPALPTQAGQAQQLLDDVIKRMENVKARYVYDQPVPADESNTSEPKTTAKYLSQLASESGTQVLLESAYLVFDDRQLDNWQTLNENGVTVKALTNSMASNDLVTNHSAYAGRRQDMLEHGIELFELMPEAKVCLESTKDQSKCAPQTAYGLHSKAAVFDQNIAAIGSFNFNLRSTYLNSESLLIIDSPVVAQALSDDITEAMSAQNSWQLELEDGDVYWHSGEQSFDKEPNTSKWRRFQSSFLQLLPIEKYL</sequence>
<dbReference type="PANTHER" id="PTHR21248:SF12">
    <property type="entry name" value="CARDIOLIPIN SYNTHASE C"/>
    <property type="match status" value="1"/>
</dbReference>
<dbReference type="CDD" id="cd09113">
    <property type="entry name" value="PLDc_ymdC_like_2"/>
    <property type="match status" value="1"/>
</dbReference>
<dbReference type="SMART" id="SM00155">
    <property type="entry name" value="PLDc"/>
    <property type="match status" value="2"/>
</dbReference>
<evidence type="ECO:0000313" key="3">
    <source>
        <dbReference type="Proteomes" id="UP000006228"/>
    </source>
</evidence>
<dbReference type="InterPro" id="IPR025202">
    <property type="entry name" value="PLD-like_dom"/>
</dbReference>
<dbReference type="GO" id="GO:0032049">
    <property type="term" value="P:cardiolipin biosynthetic process"/>
    <property type="evidence" value="ECO:0007669"/>
    <property type="project" value="UniProtKB-ARBA"/>
</dbReference>
<evidence type="ECO:0000259" key="1">
    <source>
        <dbReference type="PROSITE" id="PS50035"/>
    </source>
</evidence>
<comment type="caution">
    <text evidence="2">The sequence shown here is derived from an EMBL/GenBank/DDBJ whole genome shotgun (WGS) entry which is preliminary data.</text>
</comment>
<organism evidence="2 3">
    <name type="scientific">Vibrio sinaloensis DSM 21326</name>
    <dbReference type="NCBI Taxonomy" id="945550"/>
    <lineage>
        <taxon>Bacteria</taxon>
        <taxon>Pseudomonadati</taxon>
        <taxon>Pseudomonadota</taxon>
        <taxon>Gammaproteobacteria</taxon>
        <taxon>Vibrionales</taxon>
        <taxon>Vibrionaceae</taxon>
        <taxon>Vibrio</taxon>
        <taxon>Vibrio oreintalis group</taxon>
    </lineage>
</organism>
<proteinExistence type="predicted"/>
<gene>
    <name evidence="2" type="ORF">VISI1226_11551</name>
</gene>
<dbReference type="PROSITE" id="PS50035">
    <property type="entry name" value="PLD"/>
    <property type="match status" value="2"/>
</dbReference>
<dbReference type="Gene3D" id="3.30.870.10">
    <property type="entry name" value="Endonuclease Chain A"/>
    <property type="match status" value="2"/>
</dbReference>
<reference evidence="2 3" key="1">
    <citation type="journal article" date="2012" name="Int. J. Syst. Evol. Microbiol.">
        <title>Vibrio caribbeanicus sp. nov., isolated from the marine sponge Scleritoderma cyanea.</title>
        <authorList>
            <person name="Hoffmann M."/>
            <person name="Monday S.R."/>
            <person name="Allard M.W."/>
            <person name="Strain E.A."/>
            <person name="Whittaker P."/>
            <person name="Naum M."/>
            <person name="McCarthy P.J."/>
            <person name="Lopez J.V."/>
            <person name="Fischer M."/>
            <person name="Brown E.W."/>
        </authorList>
    </citation>
    <scope>NUCLEOTIDE SEQUENCE [LARGE SCALE GENOMIC DNA]</scope>
    <source>
        <strain evidence="3">DSMZ 21326</strain>
    </source>
</reference>
<dbReference type="EMBL" id="AEVT01000018">
    <property type="protein sequence ID" value="EGA71415.1"/>
    <property type="molecule type" value="Genomic_DNA"/>
</dbReference>
<dbReference type="GO" id="GO:0030572">
    <property type="term" value="F:phosphatidyltransferase activity"/>
    <property type="evidence" value="ECO:0007669"/>
    <property type="project" value="UniProtKB-ARBA"/>
</dbReference>
<dbReference type="CDD" id="cd09111">
    <property type="entry name" value="PLDc_ymdC_like_1"/>
    <property type="match status" value="1"/>
</dbReference>
<evidence type="ECO:0000313" key="2">
    <source>
        <dbReference type="EMBL" id="EGA71415.1"/>
    </source>
</evidence>
<dbReference type="SUPFAM" id="SSF56024">
    <property type="entry name" value="Phospholipase D/nuclease"/>
    <property type="match status" value="2"/>
</dbReference>
<dbReference type="GeneID" id="95567940"/>
<accession>E8M3A9</accession>